<dbReference type="PANTHER" id="PTHR34297:SF2">
    <property type="entry name" value="ASP23_GLS24 FAMILY ENVELOPE STRESS RESPONSE PROTEIN"/>
    <property type="match status" value="1"/>
</dbReference>
<name>A0A3P4AS03_THETH</name>
<evidence type="ECO:0000256" key="1">
    <source>
        <dbReference type="ARBA" id="ARBA00005721"/>
    </source>
</evidence>
<evidence type="ECO:0000313" key="2">
    <source>
        <dbReference type="EMBL" id="VCU53917.1"/>
    </source>
</evidence>
<protein>
    <recommendedName>
        <fullName evidence="4">Asp23/Gls24 family envelope stress response protein</fullName>
    </recommendedName>
</protein>
<evidence type="ECO:0008006" key="4">
    <source>
        <dbReference type="Google" id="ProtNLM"/>
    </source>
</evidence>
<reference evidence="2 3" key="1">
    <citation type="submission" date="2018-10" db="EMBL/GenBank/DDBJ databases">
        <authorList>
            <person name="Peiro R."/>
            <person name="Begona"/>
            <person name="Cbmso G."/>
            <person name="Lopez M."/>
            <person name="Gonzalez S."/>
            <person name="Sacristan E."/>
            <person name="Castillo E."/>
        </authorList>
    </citation>
    <scope>NUCLEOTIDE SEQUENCE [LARGE SCALE GENOMIC DNA]</scope>
    <source>
        <strain evidence="2">TTHNAR1</strain>
    </source>
</reference>
<dbReference type="PANTHER" id="PTHR34297">
    <property type="entry name" value="HYPOTHETICAL CYTOSOLIC PROTEIN-RELATED"/>
    <property type="match status" value="1"/>
</dbReference>
<evidence type="ECO:0000313" key="3">
    <source>
        <dbReference type="Proteomes" id="UP000279841"/>
    </source>
</evidence>
<dbReference type="EMBL" id="LR027517">
    <property type="protein sequence ID" value="VCU53917.1"/>
    <property type="molecule type" value="Genomic_DNA"/>
</dbReference>
<gene>
    <name evidence="2" type="ORF">TTHN1_01706</name>
</gene>
<comment type="similarity">
    <text evidence="1">Belongs to the asp23 family.</text>
</comment>
<sequence>MRVPGRVVLTEAALASLLALVAHEVPGVVGMAPASLKDQVGRILRRQEAGEGVVVRPDPQSPGRYQVDLYVVLAYGTRVPALAEALGERLAYAARHLGGVELSQVRVHVVGVRCG</sequence>
<dbReference type="AlphaFoldDB" id="A0A3P4AS03"/>
<dbReference type="Pfam" id="PF03780">
    <property type="entry name" value="Asp23"/>
    <property type="match status" value="1"/>
</dbReference>
<accession>A0A3P4AS03</accession>
<dbReference type="InterPro" id="IPR005531">
    <property type="entry name" value="Asp23"/>
</dbReference>
<proteinExistence type="inferred from homology"/>
<dbReference type="Proteomes" id="UP000279841">
    <property type="component" value="Chromosome"/>
</dbReference>
<organism evidence="2 3">
    <name type="scientific">Thermus thermophilus</name>
    <dbReference type="NCBI Taxonomy" id="274"/>
    <lineage>
        <taxon>Bacteria</taxon>
        <taxon>Thermotogati</taxon>
        <taxon>Deinococcota</taxon>
        <taxon>Deinococci</taxon>
        <taxon>Thermales</taxon>
        <taxon>Thermaceae</taxon>
        <taxon>Thermus</taxon>
    </lineage>
</organism>